<sequence>MKRSQCSLRNRTVKILLLPGARVAVSFKQGISKLLPILYSTGECSSKTCQPRLQAASSLMRSCQCSVPGVDETKRTPMLLLPVCTHPTQSGSLPKHPTTTSQSQN</sequence>
<accession>A0A8T0MZ99</accession>
<evidence type="ECO:0000256" key="1">
    <source>
        <dbReference type="SAM" id="MobiDB-lite"/>
    </source>
</evidence>
<proteinExistence type="predicted"/>
<evidence type="ECO:0000313" key="3">
    <source>
        <dbReference type="Proteomes" id="UP000823388"/>
    </source>
</evidence>
<organism evidence="2 3">
    <name type="scientific">Panicum virgatum</name>
    <name type="common">Blackwell switchgrass</name>
    <dbReference type="NCBI Taxonomy" id="38727"/>
    <lineage>
        <taxon>Eukaryota</taxon>
        <taxon>Viridiplantae</taxon>
        <taxon>Streptophyta</taxon>
        <taxon>Embryophyta</taxon>
        <taxon>Tracheophyta</taxon>
        <taxon>Spermatophyta</taxon>
        <taxon>Magnoliopsida</taxon>
        <taxon>Liliopsida</taxon>
        <taxon>Poales</taxon>
        <taxon>Poaceae</taxon>
        <taxon>PACMAD clade</taxon>
        <taxon>Panicoideae</taxon>
        <taxon>Panicodae</taxon>
        <taxon>Paniceae</taxon>
        <taxon>Panicinae</taxon>
        <taxon>Panicum</taxon>
        <taxon>Panicum sect. Hiantes</taxon>
    </lineage>
</organism>
<comment type="caution">
    <text evidence="2">The sequence shown here is derived from an EMBL/GenBank/DDBJ whole genome shotgun (WGS) entry which is preliminary data.</text>
</comment>
<name>A0A8T0MZ99_PANVG</name>
<dbReference type="Proteomes" id="UP000823388">
    <property type="component" value="Chromosome 9N"/>
</dbReference>
<dbReference type="EMBL" id="CM029054">
    <property type="protein sequence ID" value="KAG2542831.1"/>
    <property type="molecule type" value="Genomic_DNA"/>
</dbReference>
<evidence type="ECO:0000313" key="2">
    <source>
        <dbReference type="EMBL" id="KAG2542831.1"/>
    </source>
</evidence>
<keyword evidence="3" id="KW-1185">Reference proteome</keyword>
<gene>
    <name evidence="2" type="ORF">PVAP13_9NG818277</name>
</gene>
<protein>
    <submittedName>
        <fullName evidence="2">Uncharacterized protein</fullName>
    </submittedName>
</protein>
<dbReference type="AlphaFoldDB" id="A0A8T0MZ99"/>
<feature type="region of interest" description="Disordered" evidence="1">
    <location>
        <begin position="86"/>
        <end position="105"/>
    </location>
</feature>
<reference evidence="2" key="1">
    <citation type="submission" date="2020-05" db="EMBL/GenBank/DDBJ databases">
        <title>WGS assembly of Panicum virgatum.</title>
        <authorList>
            <person name="Lovell J.T."/>
            <person name="Jenkins J."/>
            <person name="Shu S."/>
            <person name="Juenger T.E."/>
            <person name="Schmutz J."/>
        </authorList>
    </citation>
    <scope>NUCLEOTIDE SEQUENCE</scope>
    <source>
        <strain evidence="2">AP13</strain>
    </source>
</reference>